<organism evidence="1 2">
    <name type="scientific">Streptomyces antimycoticus</name>
    <dbReference type="NCBI Taxonomy" id="68175"/>
    <lineage>
        <taxon>Bacteria</taxon>
        <taxon>Bacillati</taxon>
        <taxon>Actinomycetota</taxon>
        <taxon>Actinomycetes</taxon>
        <taxon>Kitasatosporales</taxon>
        <taxon>Streptomycetaceae</taxon>
        <taxon>Streptomyces</taxon>
        <taxon>Streptomyces violaceusniger group</taxon>
    </lineage>
</organism>
<sequence>MEFGETRAYCGDPKLLSVGRRQRGIVRALSMLLIERGYLEMPYGQSGRAHENALRNLLVACPTPLPDEYI</sequence>
<evidence type="ECO:0000313" key="1">
    <source>
        <dbReference type="EMBL" id="BBJ37398.1"/>
    </source>
</evidence>
<gene>
    <name evidence="1" type="ORF">SSPO_001160</name>
</gene>
<dbReference type="EMBL" id="AP019620">
    <property type="protein sequence ID" value="BBJ37398.1"/>
    <property type="molecule type" value="Genomic_DNA"/>
</dbReference>
<dbReference type="AlphaFoldDB" id="A0A499UDR7"/>
<name>A0A499UDR7_9ACTN</name>
<protein>
    <submittedName>
        <fullName evidence="1">Uncharacterized protein</fullName>
    </submittedName>
</protein>
<reference evidence="1 2" key="1">
    <citation type="journal article" date="2020" name="Int. J. Syst. Evol. Microbiol.">
        <title>Reclassification of Streptomyces castelarensis and Streptomyces sporoclivatus as later heterotypic synonyms of Streptomyces antimycoticus.</title>
        <authorList>
            <person name="Komaki H."/>
            <person name="Tamura T."/>
        </authorList>
    </citation>
    <scope>NUCLEOTIDE SEQUENCE [LARGE SCALE GENOMIC DNA]</scope>
    <source>
        <strain evidence="1 2">NBRC 100767</strain>
    </source>
</reference>
<proteinExistence type="predicted"/>
<accession>A0A499UDR7</accession>
<dbReference type="Proteomes" id="UP000463951">
    <property type="component" value="Chromosome"/>
</dbReference>
<evidence type="ECO:0000313" key="2">
    <source>
        <dbReference type="Proteomes" id="UP000463951"/>
    </source>
</evidence>